<organism evidence="1 2">
    <name type="scientific">Bittarella massiliensis</name>
    <name type="common">ex Durand et al. 2017</name>
    <dbReference type="NCBI Taxonomy" id="1720313"/>
    <lineage>
        <taxon>Bacteria</taxon>
        <taxon>Bacillati</taxon>
        <taxon>Bacillota</taxon>
        <taxon>Clostridia</taxon>
        <taxon>Eubacteriales</taxon>
        <taxon>Oscillospiraceae</taxon>
        <taxon>Bittarella (ex Durand et al. 2017)</taxon>
    </lineage>
</organism>
<reference evidence="1" key="1">
    <citation type="submission" date="2022-06" db="EMBL/GenBank/DDBJ databases">
        <title>Isolation of gut microbiota from human fecal samples.</title>
        <authorList>
            <person name="Pamer E.G."/>
            <person name="Barat B."/>
            <person name="Waligurski E."/>
            <person name="Medina S."/>
            <person name="Paddock L."/>
            <person name="Mostad J."/>
        </authorList>
    </citation>
    <scope>NUCLEOTIDE SEQUENCE</scope>
    <source>
        <strain evidence="1">DFI.7.96</strain>
    </source>
</reference>
<dbReference type="RefSeq" id="WP_256135091.1">
    <property type="nucleotide sequence ID" value="NZ_JANGAB010000001.1"/>
</dbReference>
<dbReference type="EMBL" id="JANGAB010000001">
    <property type="protein sequence ID" value="MCQ4948113.1"/>
    <property type="molecule type" value="Genomic_DNA"/>
</dbReference>
<accession>A0AAW5K7K9</accession>
<proteinExistence type="predicted"/>
<protein>
    <submittedName>
        <fullName evidence="1">Uncharacterized protein</fullName>
    </submittedName>
</protein>
<dbReference type="Proteomes" id="UP001205063">
    <property type="component" value="Unassembled WGS sequence"/>
</dbReference>
<comment type="caution">
    <text evidence="1">The sequence shown here is derived from an EMBL/GenBank/DDBJ whole genome shotgun (WGS) entry which is preliminary data.</text>
</comment>
<sequence>MKMSYRSYKWRPLLIVVLAIVVVVSVFSLTDLKYYLAPKRDVFLHLLKNQAHEVEESGDLAFSFTFDPERPVQNKQMLAQKGGLKVHLVNCFSHKYDGMDFMPDDSDADTAEGQFTCILDFYGTKEGGAIQVLSPNPLPQPGSEFFQDMPADLQNNFIGSSFRFHSDRAPDCQYVISTENISLVVGEAVFHPDVYSYEAVAEGDYFFLRVYYTFFSNPNDFTRVIGAPRAREATIKVDSLYVNEYRTNPIIGGILGD</sequence>
<evidence type="ECO:0000313" key="2">
    <source>
        <dbReference type="Proteomes" id="UP001205063"/>
    </source>
</evidence>
<evidence type="ECO:0000313" key="1">
    <source>
        <dbReference type="EMBL" id="MCQ4948113.1"/>
    </source>
</evidence>
<dbReference type="AlphaFoldDB" id="A0AAW5K7K9"/>
<name>A0AAW5K7K9_9FIRM</name>
<gene>
    <name evidence="1" type="ORF">NE646_00305</name>
</gene>